<protein>
    <submittedName>
        <fullName evidence="1">Uncharacterized protein</fullName>
    </submittedName>
</protein>
<comment type="caution">
    <text evidence="1">The sequence shown here is derived from an EMBL/GenBank/DDBJ whole genome shotgun (WGS) entry which is preliminary data.</text>
</comment>
<dbReference type="RefSeq" id="XP_018997319.1">
    <property type="nucleotide sequence ID" value="XM_019134892.1"/>
</dbReference>
<organism evidence="1 2">
    <name type="scientific">Cryptococcus amylolentus CBS 6039</name>
    <dbReference type="NCBI Taxonomy" id="1295533"/>
    <lineage>
        <taxon>Eukaryota</taxon>
        <taxon>Fungi</taxon>
        <taxon>Dikarya</taxon>
        <taxon>Basidiomycota</taxon>
        <taxon>Agaricomycotina</taxon>
        <taxon>Tremellomycetes</taxon>
        <taxon>Tremellales</taxon>
        <taxon>Cryptococcaceae</taxon>
        <taxon>Cryptococcus</taxon>
    </lineage>
</organism>
<dbReference type="AlphaFoldDB" id="A0A1E3I450"/>
<dbReference type="GeneID" id="30152793"/>
<dbReference type="EMBL" id="AWGJ01000002">
    <property type="protein sequence ID" value="ODN83318.1"/>
    <property type="molecule type" value="Genomic_DNA"/>
</dbReference>
<dbReference type="RefSeq" id="XP_018997323.1">
    <property type="nucleotide sequence ID" value="XM_019134896.1"/>
</dbReference>
<dbReference type="RefSeq" id="XP_018997318.1">
    <property type="nucleotide sequence ID" value="XM_019134891.1"/>
</dbReference>
<dbReference type="EMBL" id="AWGJ01000002">
    <property type="protein sequence ID" value="ODN83319.1"/>
    <property type="molecule type" value="Genomic_DNA"/>
</dbReference>
<evidence type="ECO:0000313" key="2">
    <source>
        <dbReference type="Proteomes" id="UP000094065"/>
    </source>
</evidence>
<dbReference type="EMBL" id="AWGJ01000002">
    <property type="protein sequence ID" value="ODN83321.1"/>
    <property type="molecule type" value="Genomic_DNA"/>
</dbReference>
<dbReference type="EMBL" id="AWGJ01000002">
    <property type="protein sequence ID" value="ODN83320.1"/>
    <property type="molecule type" value="Genomic_DNA"/>
</dbReference>
<dbReference type="RefSeq" id="XP_018997321.1">
    <property type="nucleotide sequence ID" value="XM_019134894.1"/>
</dbReference>
<dbReference type="RefSeq" id="XP_018997320.1">
    <property type="nucleotide sequence ID" value="XM_019134893.1"/>
</dbReference>
<reference evidence="1 2" key="1">
    <citation type="submission" date="2016-06" db="EMBL/GenBank/DDBJ databases">
        <title>Evolution of pathogenesis and genome organization in the Tremellales.</title>
        <authorList>
            <person name="Cuomo C."/>
            <person name="Litvintseva A."/>
            <person name="Heitman J."/>
            <person name="Chen Y."/>
            <person name="Sun S."/>
            <person name="Springer D."/>
            <person name="Dromer F."/>
            <person name="Young S."/>
            <person name="Zeng Q."/>
            <person name="Chapman S."/>
            <person name="Gujja S."/>
            <person name="Saif S."/>
            <person name="Birren B."/>
        </authorList>
    </citation>
    <scope>NUCLEOTIDE SEQUENCE [LARGE SCALE GENOMIC DNA]</scope>
    <source>
        <strain evidence="1 2">CBS 6039</strain>
    </source>
</reference>
<dbReference type="EMBL" id="AWGJ01000002">
    <property type="protein sequence ID" value="ODN83322.1"/>
    <property type="molecule type" value="Genomic_DNA"/>
</dbReference>
<evidence type="ECO:0000313" key="1">
    <source>
        <dbReference type="EMBL" id="ODN83318.1"/>
    </source>
</evidence>
<proteinExistence type="predicted"/>
<accession>A0A1E3I450</accession>
<gene>
    <name evidence="1" type="ORF">L202_01484</name>
</gene>
<dbReference type="RefSeq" id="XP_018997322.1">
    <property type="nucleotide sequence ID" value="XM_019134895.1"/>
</dbReference>
<name>A0A1E3I450_9TREE</name>
<dbReference type="Proteomes" id="UP000094065">
    <property type="component" value="Unassembled WGS sequence"/>
</dbReference>
<dbReference type="EMBL" id="AWGJ01000002">
    <property type="protein sequence ID" value="ODN83323.1"/>
    <property type="molecule type" value="Genomic_DNA"/>
</dbReference>
<sequence length="108" mass="11925">MAIPRPPNQCKGAYLTPARAGNFTTLFVHNSLGVEKSAFDILPPTLSPSPTWMPTALLVWPTPPLTLMTRISKVSWQNLQGLPFGKSNVHCVGWLLVDARIYEGRPLE</sequence>
<keyword evidence="2" id="KW-1185">Reference proteome</keyword>